<dbReference type="SUPFAM" id="SSF53098">
    <property type="entry name" value="Ribonuclease H-like"/>
    <property type="match status" value="1"/>
</dbReference>
<gene>
    <name evidence="1" type="ORF">J2Z21_009020</name>
</gene>
<dbReference type="Gene3D" id="3.30.420.10">
    <property type="entry name" value="Ribonuclease H-like superfamily/Ribonuclease H"/>
    <property type="match status" value="1"/>
</dbReference>
<dbReference type="RefSeq" id="WP_308281972.1">
    <property type="nucleotide sequence ID" value="NZ_CP016279.1"/>
</dbReference>
<evidence type="ECO:0008006" key="3">
    <source>
        <dbReference type="Google" id="ProtNLM"/>
    </source>
</evidence>
<comment type="caution">
    <text evidence="1">The sequence shown here is derived from an EMBL/GenBank/DDBJ whole genome shotgun (WGS) entry which is preliminary data.</text>
</comment>
<dbReference type="InterPro" id="IPR012337">
    <property type="entry name" value="RNaseH-like_sf"/>
</dbReference>
<dbReference type="InterPro" id="IPR036397">
    <property type="entry name" value="RNaseH_sf"/>
</dbReference>
<proteinExistence type="predicted"/>
<dbReference type="EMBL" id="JAGGLP010000037">
    <property type="protein sequence ID" value="MBP2056003.1"/>
    <property type="molecule type" value="Genomic_DNA"/>
</dbReference>
<reference evidence="1 2" key="1">
    <citation type="submission" date="2021-03" db="EMBL/GenBank/DDBJ databases">
        <title>Genomic Encyclopedia of Type Strains, Phase IV (KMG-IV): sequencing the most valuable type-strain genomes for metagenomic binning, comparative biology and taxonomic classification.</title>
        <authorList>
            <person name="Goeker M."/>
        </authorList>
    </citation>
    <scope>NUCLEOTIDE SEQUENCE [LARGE SCALE GENOMIC DNA]</scope>
    <source>
        <strain evidence="1 2">DSM 40499</strain>
    </source>
</reference>
<accession>A0ABS4M8K8</accession>
<evidence type="ECO:0000313" key="1">
    <source>
        <dbReference type="EMBL" id="MBP2056003.1"/>
    </source>
</evidence>
<protein>
    <recommendedName>
        <fullName evidence="3">Transposase</fullName>
    </recommendedName>
</protein>
<dbReference type="Proteomes" id="UP001519309">
    <property type="component" value="Unassembled WGS sequence"/>
</dbReference>
<sequence length="340" mass="36180">MTARRNARPAVKIGAHVRFRGVKWQVVALSGQGIHLVGPDGGGEAVLAGHLFADPGFAVIGADVPQAAPQWGLFETAPAAAREKALAWQRHVREVECGLPGGPGSEGAVRPQYDAERFTLAEREQTKAEELTALGSGRVSRTTVQRMRPAYRKQGLWGLVDHRTTRASTPTGRADERVVAAVREALRRRRGRSTGTINGLFPPINQILEDQHGPGTVPAPSQATPYRLVTTLARPGELPAGPVRQTPASFDGRAFTPTTALRPGEQVQVDTTRLDVLALFDDGTLARPELTTAVDVATRAIVAAVLCPGATKAVDASLLLAEMAVPRPARPAVSRAVSRK</sequence>
<name>A0ABS4M8K8_9ACTN</name>
<evidence type="ECO:0000313" key="2">
    <source>
        <dbReference type="Proteomes" id="UP001519309"/>
    </source>
</evidence>
<organism evidence="1 2">
    <name type="scientific">Streptomyces griseochromogenes</name>
    <dbReference type="NCBI Taxonomy" id="68214"/>
    <lineage>
        <taxon>Bacteria</taxon>
        <taxon>Bacillati</taxon>
        <taxon>Actinomycetota</taxon>
        <taxon>Actinomycetes</taxon>
        <taxon>Kitasatosporales</taxon>
        <taxon>Streptomycetaceae</taxon>
        <taxon>Streptomyces</taxon>
    </lineage>
</organism>
<keyword evidence="2" id="KW-1185">Reference proteome</keyword>